<evidence type="ECO:0000313" key="2">
    <source>
        <dbReference type="Proteomes" id="UP000239156"/>
    </source>
</evidence>
<evidence type="ECO:0000313" key="1">
    <source>
        <dbReference type="EMBL" id="POW01651.1"/>
    </source>
</evidence>
<comment type="caution">
    <text evidence="1">The sequence shown here is derived from an EMBL/GenBank/DDBJ whole genome shotgun (WGS) entry which is preliminary data.</text>
</comment>
<dbReference type="EMBL" id="PKSL01000155">
    <property type="protein sequence ID" value="POW01651.1"/>
    <property type="molecule type" value="Genomic_DNA"/>
</dbReference>
<dbReference type="VEuPathDB" id="FungiDB:PSTT_12317"/>
<feature type="non-terminal residue" evidence="1">
    <location>
        <position position="409"/>
    </location>
</feature>
<name>A0A2S4UWS1_9BASI</name>
<accession>A0A2S4UWS1</accession>
<gene>
    <name evidence="1" type="ORF">PSTT_12317</name>
</gene>
<keyword evidence="2" id="KW-1185">Reference proteome</keyword>
<sequence length="409" mass="45557">MPSISPLLHASLCCFYTTSSGLQKRSASSKASFEADLVGLLRFLPMSDFAHSLDRPFLHYDAKLSSNPSLPAILRRYRFVPSYRLFLEQKQGTDRDRCSYPYVNRPSLRECAHRCIVPGLSGFVVTRPFIFVVVLSQAFLRSLRANRVQSSDGGSNTAQVSRFRCKLYLSCKLIMSSVSSGLVPVTTKPPISSWSYSILNAASKFVAYHSPIRKSGPVNYEQQQAQSSNASYPCIVPLLFALDHLCPALPTSSTCAKWWPRSSYLAIDVMVPPSMITALRMVLLARILTETARLINEDPIVIDSDSARIRWLDHESLLRILLTFSTLTTIIVRPTQIRALLLVQMIHSATIATCLVRKNFTTCIKHGICLPSLLLGVSRRQFCRRTSSCLSRVHSLLSRGYPSSSSGLT</sequence>
<proteinExistence type="predicted"/>
<dbReference type="AlphaFoldDB" id="A0A2S4UWS1"/>
<dbReference type="Proteomes" id="UP000239156">
    <property type="component" value="Unassembled WGS sequence"/>
</dbReference>
<protein>
    <submittedName>
        <fullName evidence="1">Uncharacterized protein</fullName>
    </submittedName>
</protein>
<reference evidence="1" key="1">
    <citation type="submission" date="2017-12" db="EMBL/GenBank/DDBJ databases">
        <title>Gene loss provides genomic basis for host adaptation in cereal stripe rust fungi.</title>
        <authorList>
            <person name="Xia C."/>
        </authorList>
    </citation>
    <scope>NUCLEOTIDE SEQUENCE [LARGE SCALE GENOMIC DNA]</scope>
    <source>
        <strain evidence="1">93-210</strain>
    </source>
</reference>
<organism evidence="1 2">
    <name type="scientific">Puccinia striiformis</name>
    <dbReference type="NCBI Taxonomy" id="27350"/>
    <lineage>
        <taxon>Eukaryota</taxon>
        <taxon>Fungi</taxon>
        <taxon>Dikarya</taxon>
        <taxon>Basidiomycota</taxon>
        <taxon>Pucciniomycotina</taxon>
        <taxon>Pucciniomycetes</taxon>
        <taxon>Pucciniales</taxon>
        <taxon>Pucciniaceae</taxon>
        <taxon>Puccinia</taxon>
    </lineage>
</organism>